<protein>
    <submittedName>
        <fullName evidence="2">Uncharacterized protein</fullName>
    </submittedName>
</protein>
<feature type="signal peptide" evidence="1">
    <location>
        <begin position="1"/>
        <end position="21"/>
    </location>
</feature>
<dbReference type="Proteomes" id="UP000245870">
    <property type="component" value="Unassembled WGS sequence"/>
</dbReference>
<evidence type="ECO:0000313" key="3">
    <source>
        <dbReference type="Proteomes" id="UP000245870"/>
    </source>
</evidence>
<dbReference type="AlphaFoldDB" id="A0A2U0U7D6"/>
<name>A0A2U0U7D6_9BACT</name>
<evidence type="ECO:0000313" key="2">
    <source>
        <dbReference type="EMBL" id="PVX53528.1"/>
    </source>
</evidence>
<dbReference type="EMBL" id="QENY01000011">
    <property type="protein sequence ID" value="PVX53528.1"/>
    <property type="molecule type" value="Genomic_DNA"/>
</dbReference>
<keyword evidence="1" id="KW-0732">Signal</keyword>
<gene>
    <name evidence="2" type="ORF">C7379_11142</name>
</gene>
<comment type="caution">
    <text evidence="2">The sequence shown here is derived from an EMBL/GenBank/DDBJ whole genome shotgun (WGS) entry which is preliminary data.</text>
</comment>
<dbReference type="OrthoDB" id="1063944at2"/>
<dbReference type="RefSeq" id="WP_116616613.1">
    <property type="nucleotide sequence ID" value="NZ_QENY01000011.1"/>
</dbReference>
<organism evidence="2 3">
    <name type="scientific">Hallella colorans</name>
    <dbReference type="NCBI Taxonomy" id="1703337"/>
    <lineage>
        <taxon>Bacteria</taxon>
        <taxon>Pseudomonadati</taxon>
        <taxon>Bacteroidota</taxon>
        <taxon>Bacteroidia</taxon>
        <taxon>Bacteroidales</taxon>
        <taxon>Prevotellaceae</taxon>
        <taxon>Hallella</taxon>
    </lineage>
</organism>
<keyword evidence="3" id="KW-1185">Reference proteome</keyword>
<feature type="chain" id="PRO_5015432606" evidence="1">
    <location>
        <begin position="22"/>
        <end position="291"/>
    </location>
</feature>
<sequence length="291" mass="31793">MKKKITLCLALLALLPIGASAQTTYNLFPKSDVDADGWLWLDSEEKIEKYVGLINEDDYRVDPKGKVIQMVYANQQPDYPPTEADANIQGAGTDGETGSAGCRTGALVLQPAKGFALVNGGGFVVCLPSCATYAICYSSNSKMTARIVATNNANADMTKTSNNETPMDTDEGWHVISAKYVSVFNTMPKGINNWDGIEKLNNNDNITIAGDKPVYVWFQSSTRDTVYIHGIKVTTPKEQTLGIDRHAWLPNGHAPQAVYKIDGRRMDNKAALQPGLYIVTTNKGNRKVVVR</sequence>
<reference evidence="2 3" key="1">
    <citation type="submission" date="2018-05" db="EMBL/GenBank/DDBJ databases">
        <title>Genomic Encyclopedia of Type Strains, Phase IV (KMG-IV): sequencing the most valuable type-strain genomes for metagenomic binning, comparative biology and taxonomic classification.</title>
        <authorList>
            <person name="Goeker M."/>
        </authorList>
    </citation>
    <scope>NUCLEOTIDE SEQUENCE [LARGE SCALE GENOMIC DNA]</scope>
    <source>
        <strain evidence="2 3">DSM 100333</strain>
    </source>
</reference>
<accession>A0A2U0U7D6</accession>
<evidence type="ECO:0000256" key="1">
    <source>
        <dbReference type="SAM" id="SignalP"/>
    </source>
</evidence>
<proteinExistence type="predicted"/>